<keyword evidence="2" id="KW-1185">Reference proteome</keyword>
<accession>A0ABQ6K9I3</accession>
<gene>
    <name evidence="1" type="ORF">GCM10025881_24590</name>
</gene>
<comment type="caution">
    <text evidence="1">The sequence shown here is derived from an EMBL/GenBank/DDBJ whole genome shotgun (WGS) entry which is preliminary data.</text>
</comment>
<organism evidence="1 2">
    <name type="scientific">Pseudolysinimonas kribbensis</name>
    <dbReference type="NCBI Taxonomy" id="433641"/>
    <lineage>
        <taxon>Bacteria</taxon>
        <taxon>Bacillati</taxon>
        <taxon>Actinomycetota</taxon>
        <taxon>Actinomycetes</taxon>
        <taxon>Micrococcales</taxon>
        <taxon>Microbacteriaceae</taxon>
        <taxon>Pseudolysinimonas</taxon>
    </lineage>
</organism>
<sequence length="59" mass="5881">MPATPRVDVSGSDGPGFDAPGFVAVELDPAPPAGAGDVTLDRWRVGTDPDGLAHATALP</sequence>
<proteinExistence type="predicted"/>
<protein>
    <submittedName>
        <fullName evidence="1">Uncharacterized protein</fullName>
    </submittedName>
</protein>
<evidence type="ECO:0000313" key="1">
    <source>
        <dbReference type="EMBL" id="GMA95635.1"/>
    </source>
</evidence>
<reference evidence="2" key="1">
    <citation type="journal article" date="2019" name="Int. J. Syst. Evol. Microbiol.">
        <title>The Global Catalogue of Microorganisms (GCM) 10K type strain sequencing project: providing services to taxonomists for standard genome sequencing and annotation.</title>
        <authorList>
            <consortium name="The Broad Institute Genomics Platform"/>
            <consortium name="The Broad Institute Genome Sequencing Center for Infectious Disease"/>
            <person name="Wu L."/>
            <person name="Ma J."/>
        </authorList>
    </citation>
    <scope>NUCLEOTIDE SEQUENCE [LARGE SCALE GENOMIC DNA]</scope>
    <source>
        <strain evidence="2">NBRC 108894</strain>
    </source>
</reference>
<dbReference type="EMBL" id="BSVB01000001">
    <property type="protein sequence ID" value="GMA95635.1"/>
    <property type="molecule type" value="Genomic_DNA"/>
</dbReference>
<dbReference type="Proteomes" id="UP001157034">
    <property type="component" value="Unassembled WGS sequence"/>
</dbReference>
<name>A0ABQ6K9I3_9MICO</name>
<evidence type="ECO:0000313" key="2">
    <source>
        <dbReference type="Proteomes" id="UP001157034"/>
    </source>
</evidence>